<dbReference type="EC" id="3.1.4.11" evidence="4 18"/>
<dbReference type="Pfam" id="PF17787">
    <property type="entry name" value="PH_14"/>
    <property type="match status" value="1"/>
</dbReference>
<evidence type="ECO:0000256" key="11">
    <source>
        <dbReference type="ARBA" id="ARBA00023136"/>
    </source>
</evidence>
<dbReference type="CDD" id="cd13361">
    <property type="entry name" value="PH_PLC_beta"/>
    <property type="match status" value="1"/>
</dbReference>
<dbReference type="GO" id="GO:0005634">
    <property type="term" value="C:nucleus"/>
    <property type="evidence" value="ECO:0007669"/>
    <property type="project" value="UniProtKB-SubCell"/>
</dbReference>
<dbReference type="Proteomes" id="UP000261640">
    <property type="component" value="Unplaced"/>
</dbReference>
<evidence type="ECO:0000256" key="3">
    <source>
        <dbReference type="ARBA" id="ARBA00004496"/>
    </source>
</evidence>
<keyword evidence="17" id="KW-0479">Metal-binding</keyword>
<dbReference type="PROSITE" id="PS50004">
    <property type="entry name" value="C2"/>
    <property type="match status" value="1"/>
</dbReference>
<dbReference type="InterPro" id="IPR035892">
    <property type="entry name" value="C2_domain_sf"/>
</dbReference>
<comment type="subcellular location">
    <subcellularLocation>
        <location evidence="3">Cytoplasm</location>
    </subcellularLocation>
    <subcellularLocation>
        <location evidence="2">Membrane</location>
    </subcellularLocation>
    <subcellularLocation>
        <location evidence="1">Nucleus</location>
    </subcellularLocation>
</comment>
<evidence type="ECO:0000259" key="21">
    <source>
        <dbReference type="PROSITE" id="PS50004"/>
    </source>
</evidence>
<keyword evidence="19" id="KW-0175">Coiled coil</keyword>
<feature type="compositionally biased region" description="Basic residues" evidence="20">
    <location>
        <begin position="443"/>
        <end position="453"/>
    </location>
</feature>
<evidence type="ECO:0000256" key="8">
    <source>
        <dbReference type="ARBA" id="ARBA00022837"/>
    </source>
</evidence>
<keyword evidence="8 17" id="KW-0106">Calcium</keyword>
<evidence type="ECO:0000256" key="2">
    <source>
        <dbReference type="ARBA" id="ARBA00004370"/>
    </source>
</evidence>
<comment type="catalytic activity">
    <reaction evidence="14">
        <text>a 1,2-diacyl-sn-glycero-3-phospho-(1D-myo-inositol-4,5-bisphosphate) + H2O = 1D-myo-inositol 1,4,5-trisphosphate + a 1,2-diacyl-sn-glycerol + H(+)</text>
        <dbReference type="Rhea" id="RHEA:33179"/>
        <dbReference type="ChEBI" id="CHEBI:15377"/>
        <dbReference type="ChEBI" id="CHEBI:15378"/>
        <dbReference type="ChEBI" id="CHEBI:17815"/>
        <dbReference type="ChEBI" id="CHEBI:58456"/>
        <dbReference type="ChEBI" id="CHEBI:203600"/>
        <dbReference type="EC" id="3.1.4.11"/>
    </reaction>
    <physiologicalReaction direction="left-to-right" evidence="14">
        <dbReference type="Rhea" id="RHEA:33180"/>
    </physiologicalReaction>
</comment>
<dbReference type="Ensembl" id="ENSMAMT00000053999.1">
    <property type="protein sequence ID" value="ENSMAMP00000049267.1"/>
    <property type="gene ID" value="ENSMAMG00000008785.2"/>
</dbReference>
<keyword evidence="9 18" id="KW-0442">Lipid degradation</keyword>
<dbReference type="SMART" id="SM00239">
    <property type="entry name" value="C2"/>
    <property type="match status" value="1"/>
</dbReference>
<dbReference type="Gene3D" id="2.60.40.150">
    <property type="entry name" value="C2 domain"/>
    <property type="match status" value="1"/>
</dbReference>
<evidence type="ECO:0000256" key="13">
    <source>
        <dbReference type="ARBA" id="ARBA00023242"/>
    </source>
</evidence>
<feature type="region of interest" description="Disordered" evidence="20">
    <location>
        <begin position="443"/>
        <end position="474"/>
    </location>
</feature>
<evidence type="ECO:0000256" key="17">
    <source>
        <dbReference type="PIRSR" id="PIRSR000956-2"/>
    </source>
</evidence>
<feature type="active site" evidence="16">
    <location>
        <position position="370"/>
    </location>
</feature>
<sequence>MAGAKPGVHALQLKPVSVHEALKSGGKFIKWDEVRVKPLKLSFGCMLPFCKNESVEVLDISTIRDTRIGKYAKQPKDPKVREIVSGKGDNGEGKLVSIVHGNDLVNISFLNLYATQEDTAKFFTDELFTLATNILSQNASRNTFLLKAYTKLKLQVSQDGKIPVKNILKMFSDKKRVETALEQCGLVNNRSEGIKPDDFTWEAFQKFLDNLCLRPEIQSIFEESGSKRKPFISLDQLTDFINRKQRDSRLNEVLYPPLKREQVRLIMEKYETNTSQLERDQISLQAFSRYLGGEENGIVPPERLDVLDDMNQPLSHYFINSSHNTYLTVGQLTGLSSVEMYRQVLLTGCRCIELDCWKGRPTDEEPYITHGFTMTTEISFKVASLGFSSPVLLLLAKQQAKMAEYCRTIFGDALLIDPLDKYPLVPGQPLPSPQELMGKILIKNKKKHHHHRPSSGGSIRRRELGEQSSPNNGTQTHQWCGKLYFNICLLQGTASSEVNATEEMSTLVNYIEPVKFKSFEVATKRKKYFEMSSFVETKGMDTLKSSPIEFVEYNKNQLSRIYPKGTRVDSSNYMPQLFWNVGCQMVALNFQTLDLPMQLNMGVFEYNGRSGYLLKPEFMRRTDKHFDPFTENIVDGIVANTIKIRVISGQFLTDKKVGVYVEVDIFGLPVDTKRKYRTKTSNGNSLDPVWDDEMFVFNKIVLPTLASLRIAVFEENGKFIGHRILPVSAIRPGYHYINLKNELNQPLLLPSLLVYTEAQDYIPNEHQEYAEALTNPIKHISQLDKRETQLAVLIEDNSEVRHVFNKKTANRKESCCKVRMCMLECDLSVHSVEELRQQKSYLKLLKKQSQELKELRKKHLKKVNSSFKHAICLLWDVKLACKCVCREKKELQKILDRKRQNSITEAKTREKEKAETELNEINRKHIQDSVASIRRLEEAQSRRQDKLILRHREVVQHIDEELPMVSRNIWKH</sequence>
<dbReference type="InterPro" id="IPR014815">
    <property type="entry name" value="PLC-beta_C"/>
</dbReference>
<dbReference type="SUPFAM" id="SSF49562">
    <property type="entry name" value="C2 domain (Calcium/lipid-binding domain, CaLB)"/>
    <property type="match status" value="1"/>
</dbReference>
<dbReference type="CDD" id="cd00275">
    <property type="entry name" value="C2_PLC_like"/>
    <property type="match status" value="1"/>
</dbReference>
<dbReference type="InterPro" id="IPR001711">
    <property type="entry name" value="PLipase_C_Pinositol-sp_Y"/>
</dbReference>
<dbReference type="SMART" id="SM00148">
    <property type="entry name" value="PLCXc"/>
    <property type="match status" value="1"/>
</dbReference>
<dbReference type="InterPro" id="IPR001192">
    <property type="entry name" value="PI-PLC_fam"/>
</dbReference>
<dbReference type="SUPFAM" id="SSF50729">
    <property type="entry name" value="PH domain-like"/>
    <property type="match status" value="1"/>
</dbReference>
<keyword evidence="7 18" id="KW-0378">Hydrolase</keyword>
<dbReference type="FunFam" id="2.60.40.150:FF:000008">
    <property type="entry name" value="1-phosphatidylinositol 4,5-bisphosphate phosphodiesterase"/>
    <property type="match status" value="1"/>
</dbReference>
<dbReference type="InterPro" id="IPR000008">
    <property type="entry name" value="C2_dom"/>
</dbReference>
<evidence type="ECO:0000256" key="10">
    <source>
        <dbReference type="ARBA" id="ARBA00023098"/>
    </source>
</evidence>
<dbReference type="AlphaFoldDB" id="A0A7N9AWH2"/>
<dbReference type="GO" id="GO:0005509">
    <property type="term" value="F:calcium ion binding"/>
    <property type="evidence" value="ECO:0007669"/>
    <property type="project" value="InterPro"/>
</dbReference>
<keyword evidence="5" id="KW-0963">Cytoplasm</keyword>
<name>A0A7N9AWH2_9TELE</name>
<dbReference type="GO" id="GO:0051209">
    <property type="term" value="P:release of sequestered calcium ion into cytosol"/>
    <property type="evidence" value="ECO:0007669"/>
    <property type="project" value="TreeGrafter"/>
</dbReference>
<dbReference type="Gene3D" id="1.10.238.10">
    <property type="entry name" value="EF-hand"/>
    <property type="match status" value="1"/>
</dbReference>
<keyword evidence="11" id="KW-0472">Membrane</keyword>
<dbReference type="GO" id="GO:0046488">
    <property type="term" value="P:phosphatidylinositol metabolic process"/>
    <property type="evidence" value="ECO:0007669"/>
    <property type="project" value="TreeGrafter"/>
</dbReference>
<feature type="domain" description="C2" evidence="21">
    <location>
        <begin position="623"/>
        <end position="747"/>
    </location>
</feature>
<dbReference type="InterPro" id="IPR053945">
    <property type="entry name" value="PLCB1-4-like_EFh"/>
</dbReference>
<dbReference type="PIRSF" id="PIRSF000956">
    <property type="entry name" value="PLC-beta"/>
    <property type="match status" value="1"/>
</dbReference>
<evidence type="ECO:0000256" key="7">
    <source>
        <dbReference type="ARBA" id="ARBA00022801"/>
    </source>
</evidence>
<dbReference type="FunFam" id="1.10.238.10:FF:000048">
    <property type="entry name" value="1-phosphatidylinositol 4,5-bisphosphate phosphodiesterase"/>
    <property type="match status" value="1"/>
</dbReference>
<evidence type="ECO:0000256" key="15">
    <source>
        <dbReference type="ARBA" id="ARBA00023726"/>
    </source>
</evidence>
<reference evidence="23" key="1">
    <citation type="submission" date="2025-08" db="UniProtKB">
        <authorList>
            <consortium name="Ensembl"/>
        </authorList>
    </citation>
    <scope>IDENTIFICATION</scope>
</reference>
<dbReference type="GO" id="GO:0004435">
    <property type="term" value="F:phosphatidylinositol-4,5-bisphosphate phospholipase C activity"/>
    <property type="evidence" value="ECO:0007669"/>
    <property type="project" value="UniProtKB-EC"/>
</dbReference>
<evidence type="ECO:0000256" key="1">
    <source>
        <dbReference type="ARBA" id="ARBA00004123"/>
    </source>
</evidence>
<evidence type="ECO:0000256" key="5">
    <source>
        <dbReference type="ARBA" id="ARBA00022490"/>
    </source>
</evidence>
<dbReference type="PANTHER" id="PTHR10336">
    <property type="entry name" value="PHOSPHOINOSITIDE-SPECIFIC PHOSPHOLIPASE C FAMILY PROTEIN"/>
    <property type="match status" value="1"/>
</dbReference>
<reference evidence="23" key="2">
    <citation type="submission" date="2025-09" db="UniProtKB">
        <authorList>
            <consortium name="Ensembl"/>
        </authorList>
    </citation>
    <scope>IDENTIFICATION</scope>
</reference>
<dbReference type="SMART" id="SM00149">
    <property type="entry name" value="PLCYc"/>
    <property type="match status" value="1"/>
</dbReference>
<protein>
    <recommendedName>
        <fullName evidence="4 18">Phosphoinositide phospholipase C</fullName>
        <ecNumber evidence="4 18">3.1.4.11</ecNumber>
    </recommendedName>
</protein>
<dbReference type="InterPro" id="IPR016280">
    <property type="entry name" value="PLC-beta"/>
</dbReference>
<evidence type="ECO:0000256" key="14">
    <source>
        <dbReference type="ARBA" id="ARBA00023674"/>
    </source>
</evidence>
<accession>A0A7N9AWH2</accession>
<keyword evidence="6" id="KW-0597">Phosphoprotein</keyword>
<evidence type="ECO:0000256" key="16">
    <source>
        <dbReference type="PIRSR" id="PIRSR000956-1"/>
    </source>
</evidence>
<feature type="binding site" evidence="17">
    <location>
        <position position="353"/>
    </location>
    <ligand>
        <name>Ca(2+)</name>
        <dbReference type="ChEBI" id="CHEBI:29108"/>
    </ligand>
</feature>
<evidence type="ECO:0000256" key="12">
    <source>
        <dbReference type="ARBA" id="ARBA00023224"/>
    </source>
</evidence>
<dbReference type="Gene3D" id="2.30.29.240">
    <property type="match status" value="1"/>
</dbReference>
<dbReference type="GO" id="GO:0005516">
    <property type="term" value="F:calmodulin binding"/>
    <property type="evidence" value="ECO:0007669"/>
    <property type="project" value="TreeGrafter"/>
</dbReference>
<dbReference type="Pfam" id="PF08703">
    <property type="entry name" value="PLC-beta_C"/>
    <property type="match status" value="2"/>
</dbReference>
<keyword evidence="24" id="KW-1185">Reference proteome</keyword>
<keyword evidence="13" id="KW-0539">Nucleus</keyword>
<evidence type="ECO:0000256" key="4">
    <source>
        <dbReference type="ARBA" id="ARBA00012368"/>
    </source>
</evidence>
<dbReference type="Pfam" id="PF22631">
    <property type="entry name" value="PLCB1-4-like_EFh"/>
    <property type="match status" value="1"/>
</dbReference>
<proteinExistence type="predicted"/>
<feature type="domain" description="PI-PLC Y-box" evidence="22">
    <location>
        <begin position="504"/>
        <end position="620"/>
    </location>
</feature>
<dbReference type="InterPro" id="IPR042531">
    <property type="entry name" value="PLC-beta_C_sf"/>
</dbReference>
<dbReference type="InterPro" id="IPR000909">
    <property type="entry name" value="PLipase_C_PInositol-sp_X_dom"/>
</dbReference>
<evidence type="ECO:0000256" key="9">
    <source>
        <dbReference type="ARBA" id="ARBA00022963"/>
    </source>
</evidence>
<dbReference type="GO" id="GO:0016042">
    <property type="term" value="P:lipid catabolic process"/>
    <property type="evidence" value="ECO:0007669"/>
    <property type="project" value="UniProtKB-KW"/>
</dbReference>
<feature type="active site" evidence="16">
    <location>
        <position position="323"/>
    </location>
</feature>
<dbReference type="GeneTree" id="ENSGT00940000160539"/>
<dbReference type="GO" id="GO:0007186">
    <property type="term" value="P:G protein-coupled receptor signaling pathway"/>
    <property type="evidence" value="ECO:0007669"/>
    <property type="project" value="TreeGrafter"/>
</dbReference>
<dbReference type="SUPFAM" id="SSF69989">
    <property type="entry name" value="C-terminal domain of PLC-beta"/>
    <property type="match status" value="1"/>
</dbReference>
<keyword evidence="12" id="KW-0807">Transducer</keyword>
<dbReference type="Gene3D" id="1.20.1230.10">
    <property type="entry name" value="Phospholipase C beta, distal C-terminal domain"/>
    <property type="match status" value="2"/>
</dbReference>
<evidence type="ECO:0000256" key="20">
    <source>
        <dbReference type="SAM" id="MobiDB-lite"/>
    </source>
</evidence>
<dbReference type="PRINTS" id="PR00390">
    <property type="entry name" value="PHPHLIPASEC"/>
</dbReference>
<evidence type="ECO:0000256" key="6">
    <source>
        <dbReference type="ARBA" id="ARBA00022553"/>
    </source>
</evidence>
<dbReference type="GO" id="GO:0016020">
    <property type="term" value="C:membrane"/>
    <property type="evidence" value="ECO:0007669"/>
    <property type="project" value="UniProtKB-SubCell"/>
</dbReference>
<dbReference type="CDD" id="cd08591">
    <property type="entry name" value="PI-PLCc_beta"/>
    <property type="match status" value="1"/>
</dbReference>
<evidence type="ECO:0000256" key="18">
    <source>
        <dbReference type="RuleBase" id="RU361133"/>
    </source>
</evidence>
<keyword evidence="10 18" id="KW-0443">Lipid metabolism</keyword>
<evidence type="ECO:0000259" key="22">
    <source>
        <dbReference type="PROSITE" id="PS50008"/>
    </source>
</evidence>
<evidence type="ECO:0000256" key="19">
    <source>
        <dbReference type="SAM" id="Coils"/>
    </source>
</evidence>
<evidence type="ECO:0000313" key="23">
    <source>
        <dbReference type="Ensembl" id="ENSMAMP00000049267.1"/>
    </source>
</evidence>
<dbReference type="InterPro" id="IPR017946">
    <property type="entry name" value="PLC-like_Pdiesterase_TIM-brl"/>
</dbReference>
<dbReference type="Pfam" id="PF00387">
    <property type="entry name" value="PI-PLC-Y"/>
    <property type="match status" value="1"/>
</dbReference>
<organism evidence="23 24">
    <name type="scientific">Mastacembelus armatus</name>
    <name type="common">zig-zag eel</name>
    <dbReference type="NCBI Taxonomy" id="205130"/>
    <lineage>
        <taxon>Eukaryota</taxon>
        <taxon>Metazoa</taxon>
        <taxon>Chordata</taxon>
        <taxon>Craniata</taxon>
        <taxon>Vertebrata</taxon>
        <taxon>Euteleostomi</taxon>
        <taxon>Actinopterygii</taxon>
        <taxon>Neopterygii</taxon>
        <taxon>Teleostei</taxon>
        <taxon>Neoteleostei</taxon>
        <taxon>Acanthomorphata</taxon>
        <taxon>Anabantaria</taxon>
        <taxon>Synbranchiformes</taxon>
        <taxon>Mastacembelidae</taxon>
        <taxon>Mastacembelus</taxon>
    </lineage>
</organism>
<dbReference type="SUPFAM" id="SSF51695">
    <property type="entry name" value="PLC-like phosphodiesterases"/>
    <property type="match status" value="1"/>
</dbReference>
<dbReference type="Gene3D" id="3.20.20.190">
    <property type="entry name" value="Phosphatidylinositol (PI) phosphodiesterase"/>
    <property type="match status" value="1"/>
</dbReference>
<feature type="coiled-coil region" evidence="19">
    <location>
        <begin position="835"/>
        <end position="862"/>
    </location>
</feature>
<feature type="binding site" evidence="17">
    <location>
        <position position="324"/>
    </location>
    <ligand>
        <name>Ca(2+)</name>
        <dbReference type="ChEBI" id="CHEBI:29108"/>
    </ligand>
</feature>
<dbReference type="SUPFAM" id="SSF47473">
    <property type="entry name" value="EF-hand"/>
    <property type="match status" value="1"/>
</dbReference>
<dbReference type="InterPro" id="IPR037862">
    <property type="entry name" value="PLC-beta_PH"/>
</dbReference>
<comment type="cofactor">
    <cofactor evidence="17">
        <name>Ca(2+)</name>
        <dbReference type="ChEBI" id="CHEBI:29108"/>
    </cofactor>
    <text evidence="17">Binds 1 Ca(2+) ion per subunit.</text>
</comment>
<dbReference type="PROSITE" id="PS50007">
    <property type="entry name" value="PIPLC_X_DOMAIN"/>
    <property type="match status" value="1"/>
</dbReference>
<dbReference type="Pfam" id="PF00388">
    <property type="entry name" value="PI-PLC-X"/>
    <property type="match status" value="1"/>
</dbReference>
<dbReference type="GO" id="GO:0048015">
    <property type="term" value="P:phosphatidylinositol-mediated signaling"/>
    <property type="evidence" value="ECO:0007669"/>
    <property type="project" value="TreeGrafter"/>
</dbReference>
<comment type="catalytic activity">
    <reaction evidence="15">
        <text>a 1,2-diacyl-sn-glycero-3-phospho-(1D-myo-inositol) + H2O = 1D-myo-inositol 1-phosphate + a 1,2-diacyl-sn-glycerol + H(+)</text>
        <dbReference type="Rhea" id="RHEA:43484"/>
        <dbReference type="ChEBI" id="CHEBI:15377"/>
        <dbReference type="ChEBI" id="CHEBI:15378"/>
        <dbReference type="ChEBI" id="CHEBI:17815"/>
        <dbReference type="ChEBI" id="CHEBI:57880"/>
        <dbReference type="ChEBI" id="CHEBI:58433"/>
    </reaction>
    <physiologicalReaction direction="left-to-right" evidence="15">
        <dbReference type="Rhea" id="RHEA:43485"/>
    </physiologicalReaction>
</comment>
<feature type="binding site" evidence="17">
    <location>
        <position position="355"/>
    </location>
    <ligand>
        <name>Ca(2+)</name>
        <dbReference type="ChEBI" id="CHEBI:29108"/>
    </ligand>
</feature>
<evidence type="ECO:0000313" key="24">
    <source>
        <dbReference type="Proteomes" id="UP000261640"/>
    </source>
</evidence>
<dbReference type="PANTHER" id="PTHR10336:SF11">
    <property type="entry name" value="1-PHOSPHATIDYLINOSITOL 4,5-BISPHOSPHATE PHOSPHODIESTERASE BETA-3"/>
    <property type="match status" value="1"/>
</dbReference>
<dbReference type="PROSITE" id="PS50008">
    <property type="entry name" value="PIPLC_Y_DOMAIN"/>
    <property type="match status" value="1"/>
</dbReference>
<dbReference type="GO" id="GO:0005737">
    <property type="term" value="C:cytoplasm"/>
    <property type="evidence" value="ECO:0007669"/>
    <property type="project" value="UniProtKB-SubCell"/>
</dbReference>
<dbReference type="InterPro" id="IPR011992">
    <property type="entry name" value="EF-hand-dom_pair"/>
</dbReference>
<dbReference type="FunFam" id="3.20.20.190:FF:000084">
    <property type="match status" value="1"/>
</dbReference>